<dbReference type="RefSeq" id="WP_115536592.1">
    <property type="nucleotide sequence ID" value="NZ_QRGA01000017.1"/>
</dbReference>
<dbReference type="Gene3D" id="3.40.190.290">
    <property type="match status" value="1"/>
</dbReference>
<dbReference type="AlphaFoldDB" id="A0A3D8JT21"/>
<dbReference type="PANTHER" id="PTHR30537:SF5">
    <property type="entry name" value="HTH-TYPE TRANSCRIPTIONAL ACTIVATOR TTDR-RELATED"/>
    <property type="match status" value="1"/>
</dbReference>
<comment type="similarity">
    <text evidence="1">Belongs to the LysR transcriptional regulatory family.</text>
</comment>
<evidence type="ECO:0000313" key="7">
    <source>
        <dbReference type="Proteomes" id="UP000256838"/>
    </source>
</evidence>
<evidence type="ECO:0000256" key="1">
    <source>
        <dbReference type="ARBA" id="ARBA00009437"/>
    </source>
</evidence>
<keyword evidence="7" id="KW-1185">Reference proteome</keyword>
<dbReference type="GO" id="GO:0043565">
    <property type="term" value="F:sequence-specific DNA binding"/>
    <property type="evidence" value="ECO:0007669"/>
    <property type="project" value="TreeGrafter"/>
</dbReference>
<reference evidence="6 7" key="1">
    <citation type="submission" date="2018-08" db="EMBL/GenBank/DDBJ databases">
        <title>Paraburkholderia sp. DHOM06 isolated from forest soil.</title>
        <authorList>
            <person name="Gao Z.-H."/>
            <person name="Qiu L.-H."/>
        </authorList>
    </citation>
    <scope>NUCLEOTIDE SEQUENCE [LARGE SCALE GENOMIC DNA]</scope>
    <source>
        <strain evidence="6 7">DHOM06</strain>
    </source>
</reference>
<keyword evidence="4" id="KW-0804">Transcription</keyword>
<protein>
    <submittedName>
        <fullName evidence="6">LysR family transcriptional regulator</fullName>
    </submittedName>
</protein>
<dbReference type="CDD" id="cd08471">
    <property type="entry name" value="PBP2_CrgA_like_2"/>
    <property type="match status" value="1"/>
</dbReference>
<dbReference type="PANTHER" id="PTHR30537">
    <property type="entry name" value="HTH-TYPE TRANSCRIPTIONAL REGULATOR"/>
    <property type="match status" value="1"/>
</dbReference>
<evidence type="ECO:0000259" key="5">
    <source>
        <dbReference type="PROSITE" id="PS50931"/>
    </source>
</evidence>
<dbReference type="InterPro" id="IPR036388">
    <property type="entry name" value="WH-like_DNA-bd_sf"/>
</dbReference>
<keyword evidence="3" id="KW-0238">DNA-binding</keyword>
<dbReference type="EMBL" id="QRGA01000017">
    <property type="protein sequence ID" value="RDU95816.1"/>
    <property type="molecule type" value="Genomic_DNA"/>
</dbReference>
<gene>
    <name evidence="6" type="ORF">DWV00_26525</name>
</gene>
<dbReference type="GO" id="GO:0006351">
    <property type="term" value="P:DNA-templated transcription"/>
    <property type="evidence" value="ECO:0007669"/>
    <property type="project" value="TreeGrafter"/>
</dbReference>
<evidence type="ECO:0000256" key="3">
    <source>
        <dbReference type="ARBA" id="ARBA00023125"/>
    </source>
</evidence>
<dbReference type="InterPro" id="IPR000847">
    <property type="entry name" value="LysR_HTH_N"/>
</dbReference>
<sequence length="313" mass="33885">MDRLREMEVFVAVVDQGSFTSASNKLGLSTAAVSRAVASLEERVGAQLLARTTRTLRPTDAGAAYVDACRKVLDAISDAEANLAADRLNPVGTLTVSAPVLFGQRFVAPLVNAFALRFPDVGIHATYVDRTTRLLEEGVDVAIRIGHLGDSSIFAVPLGFVRRRTYAAPAYLAAHGEPRHPRELIDHDCVSCTGVSLPLEWVFNDKGTRLPVRFRPRMIVDLVPAAVSAAVDCVGITQLLSYQAAPEVSEGKLHPILTAFEPESTPVSLLHVERRGASGKVRAFLEFVTETLRNNAHLQDMDVIPASATPRNR</sequence>
<evidence type="ECO:0000313" key="6">
    <source>
        <dbReference type="EMBL" id="RDU95816.1"/>
    </source>
</evidence>
<feature type="domain" description="HTH lysR-type" evidence="5">
    <location>
        <begin position="1"/>
        <end position="59"/>
    </location>
</feature>
<evidence type="ECO:0000256" key="4">
    <source>
        <dbReference type="ARBA" id="ARBA00023163"/>
    </source>
</evidence>
<organism evidence="6 7">
    <name type="scientific">Trinickia dinghuensis</name>
    <dbReference type="NCBI Taxonomy" id="2291023"/>
    <lineage>
        <taxon>Bacteria</taxon>
        <taxon>Pseudomonadati</taxon>
        <taxon>Pseudomonadota</taxon>
        <taxon>Betaproteobacteria</taxon>
        <taxon>Burkholderiales</taxon>
        <taxon>Burkholderiaceae</taxon>
        <taxon>Trinickia</taxon>
    </lineage>
</organism>
<dbReference type="Gene3D" id="1.10.10.10">
    <property type="entry name" value="Winged helix-like DNA-binding domain superfamily/Winged helix DNA-binding domain"/>
    <property type="match status" value="1"/>
</dbReference>
<dbReference type="SUPFAM" id="SSF53850">
    <property type="entry name" value="Periplasmic binding protein-like II"/>
    <property type="match status" value="1"/>
</dbReference>
<comment type="caution">
    <text evidence="6">The sequence shown here is derived from an EMBL/GenBank/DDBJ whole genome shotgun (WGS) entry which is preliminary data.</text>
</comment>
<proteinExistence type="inferred from homology"/>
<dbReference type="InterPro" id="IPR036390">
    <property type="entry name" value="WH_DNA-bd_sf"/>
</dbReference>
<keyword evidence="2" id="KW-0805">Transcription regulation</keyword>
<name>A0A3D8JT21_9BURK</name>
<dbReference type="FunFam" id="1.10.10.10:FF:000001">
    <property type="entry name" value="LysR family transcriptional regulator"/>
    <property type="match status" value="1"/>
</dbReference>
<dbReference type="GO" id="GO:0003700">
    <property type="term" value="F:DNA-binding transcription factor activity"/>
    <property type="evidence" value="ECO:0007669"/>
    <property type="project" value="InterPro"/>
</dbReference>
<dbReference type="InterPro" id="IPR058163">
    <property type="entry name" value="LysR-type_TF_proteobact-type"/>
</dbReference>
<dbReference type="Pfam" id="PF00126">
    <property type="entry name" value="HTH_1"/>
    <property type="match status" value="1"/>
</dbReference>
<dbReference type="OrthoDB" id="9786526at2"/>
<dbReference type="Pfam" id="PF03466">
    <property type="entry name" value="LysR_substrate"/>
    <property type="match status" value="1"/>
</dbReference>
<evidence type="ECO:0000256" key="2">
    <source>
        <dbReference type="ARBA" id="ARBA00023015"/>
    </source>
</evidence>
<dbReference type="SUPFAM" id="SSF46785">
    <property type="entry name" value="Winged helix' DNA-binding domain"/>
    <property type="match status" value="1"/>
</dbReference>
<dbReference type="InterPro" id="IPR005119">
    <property type="entry name" value="LysR_subst-bd"/>
</dbReference>
<dbReference type="PROSITE" id="PS50931">
    <property type="entry name" value="HTH_LYSR"/>
    <property type="match status" value="1"/>
</dbReference>
<accession>A0A3D8JT21</accession>
<dbReference type="Proteomes" id="UP000256838">
    <property type="component" value="Unassembled WGS sequence"/>
</dbReference>